<keyword evidence="1" id="KW-0812">Transmembrane</keyword>
<gene>
    <name evidence="2" type="ORF">FHR32_000842</name>
</gene>
<accession>A0A7W7W6R3</accession>
<name>A0A7W7W6R3_9ACTN</name>
<dbReference type="RefSeq" id="WP_184753074.1">
    <property type="nucleotide sequence ID" value="NZ_JACHJU010000001.1"/>
</dbReference>
<organism evidence="2 3">
    <name type="scientific">Streptosporangium album</name>
    <dbReference type="NCBI Taxonomy" id="47479"/>
    <lineage>
        <taxon>Bacteria</taxon>
        <taxon>Bacillati</taxon>
        <taxon>Actinomycetota</taxon>
        <taxon>Actinomycetes</taxon>
        <taxon>Streptosporangiales</taxon>
        <taxon>Streptosporangiaceae</taxon>
        <taxon>Streptosporangium</taxon>
    </lineage>
</organism>
<comment type="caution">
    <text evidence="2">The sequence shown here is derived from an EMBL/GenBank/DDBJ whole genome shotgun (WGS) entry which is preliminary data.</text>
</comment>
<keyword evidence="1" id="KW-0472">Membrane</keyword>
<evidence type="ECO:0000313" key="2">
    <source>
        <dbReference type="EMBL" id="MBB4936537.1"/>
    </source>
</evidence>
<reference evidence="2 3" key="1">
    <citation type="submission" date="2020-08" db="EMBL/GenBank/DDBJ databases">
        <title>Sequencing the genomes of 1000 actinobacteria strains.</title>
        <authorList>
            <person name="Klenk H.-P."/>
        </authorList>
    </citation>
    <scope>NUCLEOTIDE SEQUENCE [LARGE SCALE GENOMIC DNA]</scope>
    <source>
        <strain evidence="2 3">DSM 43023</strain>
    </source>
</reference>
<sequence>MISTHHQPEHALNGSHQAPDQQLQVGTISMIAAAWMWTLLIALMFGGLGTALAAVYAREGQPPWSGG</sequence>
<dbReference type="EMBL" id="JACHJU010000001">
    <property type="protein sequence ID" value="MBB4936537.1"/>
    <property type="molecule type" value="Genomic_DNA"/>
</dbReference>
<evidence type="ECO:0000313" key="3">
    <source>
        <dbReference type="Proteomes" id="UP000534286"/>
    </source>
</evidence>
<keyword evidence="3" id="KW-1185">Reference proteome</keyword>
<feature type="transmembrane region" description="Helical" evidence="1">
    <location>
        <begin position="34"/>
        <end position="57"/>
    </location>
</feature>
<dbReference type="Proteomes" id="UP000534286">
    <property type="component" value="Unassembled WGS sequence"/>
</dbReference>
<proteinExistence type="predicted"/>
<dbReference type="AlphaFoldDB" id="A0A7W7W6R3"/>
<keyword evidence="1" id="KW-1133">Transmembrane helix</keyword>
<protein>
    <submittedName>
        <fullName evidence="2">Uncharacterized protein</fullName>
    </submittedName>
</protein>
<evidence type="ECO:0000256" key="1">
    <source>
        <dbReference type="SAM" id="Phobius"/>
    </source>
</evidence>